<dbReference type="Pfam" id="PF22942">
    <property type="entry name" value="DUF7025"/>
    <property type="match status" value="1"/>
</dbReference>
<feature type="region of interest" description="Disordered" evidence="1">
    <location>
        <begin position="1"/>
        <end position="86"/>
    </location>
</feature>
<dbReference type="EMBL" id="WVTA01000018">
    <property type="protein sequence ID" value="KAK3197438.1"/>
    <property type="molecule type" value="Genomic_DNA"/>
</dbReference>
<feature type="compositionally biased region" description="Basic and acidic residues" evidence="1">
    <location>
        <begin position="262"/>
        <end position="288"/>
    </location>
</feature>
<name>A0AAN6LQZ5_9PLEO</name>
<feature type="domain" description="DUF7025" evidence="3">
    <location>
        <begin position="319"/>
        <end position="448"/>
    </location>
</feature>
<proteinExistence type="predicted"/>
<evidence type="ECO:0008006" key="7">
    <source>
        <dbReference type="Google" id="ProtNLM"/>
    </source>
</evidence>
<comment type="caution">
    <text evidence="5">The sequence shown here is derived from an EMBL/GenBank/DDBJ whole genome shotgun (WGS) entry which is preliminary data.</text>
</comment>
<dbReference type="PANTHER" id="PTHR46411:SF2">
    <property type="entry name" value="AAA+ ATPASE DOMAIN-CONTAINING PROTEIN"/>
    <property type="match status" value="1"/>
</dbReference>
<feature type="domain" description="AAA+ ATPase lid" evidence="4">
    <location>
        <begin position="787"/>
        <end position="908"/>
    </location>
</feature>
<feature type="region of interest" description="Disordered" evidence="1">
    <location>
        <begin position="906"/>
        <end position="990"/>
    </location>
</feature>
<dbReference type="Proteomes" id="UP001280581">
    <property type="component" value="Unassembled WGS sequence"/>
</dbReference>
<dbReference type="InterPro" id="IPR003959">
    <property type="entry name" value="ATPase_AAA_core"/>
</dbReference>
<evidence type="ECO:0000259" key="2">
    <source>
        <dbReference type="Pfam" id="PF00004"/>
    </source>
</evidence>
<feature type="compositionally biased region" description="Low complexity" evidence="1">
    <location>
        <begin position="247"/>
        <end position="257"/>
    </location>
</feature>
<dbReference type="InterPro" id="IPR056599">
    <property type="entry name" value="AAA_lid_fung"/>
</dbReference>
<dbReference type="Pfam" id="PF23232">
    <property type="entry name" value="AAA_lid_13"/>
    <property type="match status" value="1"/>
</dbReference>
<dbReference type="PANTHER" id="PTHR46411">
    <property type="entry name" value="FAMILY ATPASE, PUTATIVE-RELATED"/>
    <property type="match status" value="1"/>
</dbReference>
<dbReference type="GO" id="GO:0016887">
    <property type="term" value="F:ATP hydrolysis activity"/>
    <property type="evidence" value="ECO:0007669"/>
    <property type="project" value="InterPro"/>
</dbReference>
<dbReference type="Pfam" id="PF00004">
    <property type="entry name" value="AAA"/>
    <property type="match status" value="1"/>
</dbReference>
<reference evidence="5 6" key="1">
    <citation type="submission" date="2021-02" db="EMBL/GenBank/DDBJ databases">
        <title>Genome assembly of Pseudopithomyces chartarum.</title>
        <authorList>
            <person name="Jauregui R."/>
            <person name="Singh J."/>
            <person name="Voisey C."/>
        </authorList>
    </citation>
    <scope>NUCLEOTIDE SEQUENCE [LARGE SCALE GENOMIC DNA]</scope>
    <source>
        <strain evidence="5 6">AGR01</strain>
    </source>
</reference>
<feature type="compositionally biased region" description="Basic and acidic residues" evidence="1">
    <location>
        <begin position="22"/>
        <end position="33"/>
    </location>
</feature>
<evidence type="ECO:0000256" key="1">
    <source>
        <dbReference type="SAM" id="MobiDB-lite"/>
    </source>
</evidence>
<dbReference type="InterPro" id="IPR054289">
    <property type="entry name" value="DUF7025"/>
</dbReference>
<organism evidence="5 6">
    <name type="scientific">Pseudopithomyces chartarum</name>
    <dbReference type="NCBI Taxonomy" id="1892770"/>
    <lineage>
        <taxon>Eukaryota</taxon>
        <taxon>Fungi</taxon>
        <taxon>Dikarya</taxon>
        <taxon>Ascomycota</taxon>
        <taxon>Pezizomycotina</taxon>
        <taxon>Dothideomycetes</taxon>
        <taxon>Pleosporomycetidae</taxon>
        <taxon>Pleosporales</taxon>
        <taxon>Massarineae</taxon>
        <taxon>Didymosphaeriaceae</taxon>
        <taxon>Pseudopithomyces</taxon>
    </lineage>
</organism>
<feature type="domain" description="ATPase AAA-type core" evidence="2">
    <location>
        <begin position="668"/>
        <end position="780"/>
    </location>
</feature>
<dbReference type="InterPro" id="IPR027417">
    <property type="entry name" value="P-loop_NTPase"/>
</dbReference>
<dbReference type="AlphaFoldDB" id="A0AAN6LQZ5"/>
<gene>
    <name evidence="5" type="ORF">GRF29_216g135945</name>
</gene>
<dbReference type="GO" id="GO:0005524">
    <property type="term" value="F:ATP binding"/>
    <property type="evidence" value="ECO:0007669"/>
    <property type="project" value="InterPro"/>
</dbReference>
<feature type="compositionally biased region" description="Acidic residues" evidence="1">
    <location>
        <begin position="970"/>
        <end position="990"/>
    </location>
</feature>
<keyword evidence="6" id="KW-1185">Reference proteome</keyword>
<evidence type="ECO:0000259" key="3">
    <source>
        <dbReference type="Pfam" id="PF22942"/>
    </source>
</evidence>
<evidence type="ECO:0000259" key="4">
    <source>
        <dbReference type="Pfam" id="PF23232"/>
    </source>
</evidence>
<dbReference type="Gene3D" id="3.40.50.300">
    <property type="entry name" value="P-loop containing nucleotide triphosphate hydrolases"/>
    <property type="match status" value="1"/>
</dbReference>
<feature type="compositionally biased region" description="Pro residues" evidence="1">
    <location>
        <begin position="61"/>
        <end position="86"/>
    </location>
</feature>
<accession>A0AAN6LQZ5</accession>
<feature type="compositionally biased region" description="Basic and acidic residues" evidence="1">
    <location>
        <begin position="912"/>
        <end position="922"/>
    </location>
</feature>
<evidence type="ECO:0000313" key="5">
    <source>
        <dbReference type="EMBL" id="KAK3197438.1"/>
    </source>
</evidence>
<protein>
    <recommendedName>
        <fullName evidence="7">ATPase AAA-type core domain-containing protein</fullName>
    </recommendedName>
</protein>
<feature type="region of interest" description="Disordered" evidence="1">
    <location>
        <begin position="236"/>
        <end position="288"/>
    </location>
</feature>
<evidence type="ECO:0000313" key="6">
    <source>
        <dbReference type="Proteomes" id="UP001280581"/>
    </source>
</evidence>
<feature type="compositionally biased region" description="Low complexity" evidence="1">
    <location>
        <begin position="1"/>
        <end position="13"/>
    </location>
</feature>
<sequence length="990" mass="113112">MAESSVVTETVSSADKLTTKTNEPDHKDQDDTKAGGQIDAAATEQGINAFDQVASNATSSAPPPPPLPPPPPPQNFYPPPPPPPPMSILQVWTGDMPSRTSEESMANYLKRKHKCEIVRNSMQVYKDSVWHDLHWPMPILQAFYQEAPETRTNDSKYKTKDTAPDIKDKSLYAVGEGWQDLQRIIIWSDILLRELASMISVLPGSPPIVMAPPWKFICQILPHITARIAQLQGEINELSSSPPSPIPSEGSESISSPAIDKTTPEESTNKSKVSKESPQDDAVRDQRETIQERCSQLQFFNDFIMKELRDVVDLRERVKSGRQEKISFKDLWHLFEPKDIICSRRHYEREQLYRVFAVTGGQTLKSKSGIHTPPFMSTGEDPEEDNDGMHNKETDAGVGTWTPFKIDCYKMAFDGVYCGPVDVCKTIRPYAGEREITSLPVYPMQYHPKKDALLDIMEERGRKVLFGRGHRSYENRSITLQARGDMQEQIESDVYVDFEAYFQDLPEWKPVFGSMLRSRPNMCEYEEALTMKYNNYGMPPPPRVLNGNEVDLKRCEDFLAENQVYLEKFEATESSVHREHLILLPPWVVGYVFQTRRWHHLDVEHVKEMDRESLEARKAGFDDLVIDQRYRDLLVALVDSHASGLQREEEKTKQGSRGNKRTQIDLVRGSGKTSTAETIAAYTGRPLYAITCGDIGITPEEVENRLFMHTRRADRWGCVLLLDEADVFLVQRDWHNIQRNALVSVFLRELEYYAGILFLTTNRPGVLDEAFKSRIHISLRYPSIDLEATKAMWRNIMNRLESDNKSAAIKILFDKEGLLEFAQRHYEKCQKEGVTWNGRQIRNAFQTAIALGHYERTAKIRAENMTPEEALATGKKKWNTVKLTKANFQKIARTASDFEEYIGNLRGNDSANARDMELRDDGYDPSVPRARKQYPKSVVVRDGMQIGQKKDKGRSSKQKIPVREEHSTAEEDEEDDEESEDLSMDSNEDD</sequence>
<feature type="region of interest" description="Disordered" evidence="1">
    <location>
        <begin position="367"/>
        <end position="387"/>
    </location>
</feature>
<dbReference type="SUPFAM" id="SSF52540">
    <property type="entry name" value="P-loop containing nucleoside triphosphate hydrolases"/>
    <property type="match status" value="1"/>
</dbReference>